<sequence length="50" mass="5891">MLHLSRDLARIRCDVPIAVELDICPWCYDRDVVHRKFEELEFGGLTKLFA</sequence>
<evidence type="ECO:0000313" key="1">
    <source>
        <dbReference type="EMBL" id="SFF45697.1"/>
    </source>
</evidence>
<keyword evidence="2" id="KW-1185">Reference proteome</keyword>
<evidence type="ECO:0000313" key="2">
    <source>
        <dbReference type="Proteomes" id="UP000183410"/>
    </source>
</evidence>
<gene>
    <name evidence="1" type="ORF">SAMN04487969_1425</name>
</gene>
<dbReference type="AlphaFoldDB" id="A0A1I2IXG2"/>
<dbReference type="Proteomes" id="UP000183410">
    <property type="component" value="Unassembled WGS sequence"/>
</dbReference>
<dbReference type="EMBL" id="FONN01000042">
    <property type="protein sequence ID" value="SFF45697.1"/>
    <property type="molecule type" value="Genomic_DNA"/>
</dbReference>
<name>A0A1I2IXG2_9BACL</name>
<protein>
    <submittedName>
        <fullName evidence="1">Uncharacterized protein</fullName>
    </submittedName>
</protein>
<reference evidence="2" key="1">
    <citation type="submission" date="2016-10" db="EMBL/GenBank/DDBJ databases">
        <authorList>
            <person name="Varghese N."/>
            <person name="Submissions S."/>
        </authorList>
    </citation>
    <scope>NUCLEOTIDE SEQUENCE [LARGE SCALE GENOMIC DNA]</scope>
    <source>
        <strain evidence="2">CGMCC 1.10223</strain>
    </source>
</reference>
<proteinExistence type="predicted"/>
<accession>A0A1I2IXG2</accession>
<organism evidence="1 2">
    <name type="scientific">Paenibacillus algorifonticola</name>
    <dbReference type="NCBI Taxonomy" id="684063"/>
    <lineage>
        <taxon>Bacteria</taxon>
        <taxon>Bacillati</taxon>
        <taxon>Bacillota</taxon>
        <taxon>Bacilli</taxon>
        <taxon>Bacillales</taxon>
        <taxon>Paenibacillaceae</taxon>
        <taxon>Paenibacillus</taxon>
    </lineage>
</organism>